<sequence>MAFPLHHAVFSNQIDLVKKNLADVKKKDMQGNTALHIACMLGNKEIARILLENGAKTDLLVIRRPKSGPHRRGISLEAARHFTRNGTNISPRTLPSRTSEKYLCFFNKIGNFEAQVYNYKGLSFETTTRTNLDGPTKRNWEKYIKGKDALGKPFTATTTAKKFEGIVAMSASFPLRFGVLLDMLRVFEPLLPRFSKLRGLCKTRLPEGFPVKVELPLFIGVKTDLWSFGARKPDHTDAAFPSKRHQLPFRHGIS</sequence>
<dbReference type="SUPFAM" id="SSF48403">
    <property type="entry name" value="Ankyrin repeat"/>
    <property type="match status" value="1"/>
</dbReference>
<evidence type="ECO:0000256" key="7">
    <source>
        <dbReference type="ARBA" id="ARBA00037107"/>
    </source>
</evidence>
<dbReference type="GO" id="GO:0005789">
    <property type="term" value="C:endoplasmic reticulum membrane"/>
    <property type="evidence" value="ECO:0007669"/>
    <property type="project" value="UniProtKB-SubCell"/>
</dbReference>
<dbReference type="Pfam" id="PF11904">
    <property type="entry name" value="ANKRD13_C"/>
    <property type="match status" value="1"/>
</dbReference>
<evidence type="ECO:0000313" key="10">
    <source>
        <dbReference type="EMBL" id="KAL3083381.1"/>
    </source>
</evidence>
<dbReference type="InterPro" id="IPR021832">
    <property type="entry name" value="ANKRD13"/>
</dbReference>
<evidence type="ECO:0000256" key="6">
    <source>
        <dbReference type="ARBA" id="ARBA00023186"/>
    </source>
</evidence>
<keyword evidence="2" id="KW-0677">Repeat</keyword>
<dbReference type="SMART" id="SM00248">
    <property type="entry name" value="ANK"/>
    <property type="match status" value="1"/>
</dbReference>
<evidence type="ECO:0000256" key="2">
    <source>
        <dbReference type="ARBA" id="ARBA00022737"/>
    </source>
</evidence>
<protein>
    <recommendedName>
        <fullName evidence="9">Ankyrin repeat domain-containing protein</fullName>
    </recommendedName>
</protein>
<comment type="subcellular location">
    <subcellularLocation>
        <location evidence="1">Endoplasmic reticulum membrane</location>
    </subcellularLocation>
</comment>
<evidence type="ECO:0000256" key="4">
    <source>
        <dbReference type="ARBA" id="ARBA00023043"/>
    </source>
</evidence>
<dbReference type="InterPro" id="IPR055285">
    <property type="entry name" value="ANKRD13_C"/>
</dbReference>
<evidence type="ECO:0000259" key="9">
    <source>
        <dbReference type="Pfam" id="PF11904"/>
    </source>
</evidence>
<proteinExistence type="predicted"/>
<accession>A0ABD2J0V4</accession>
<keyword evidence="5" id="KW-0472">Membrane</keyword>
<keyword evidence="6" id="KW-0143">Chaperone</keyword>
<keyword evidence="11" id="KW-1185">Reference proteome</keyword>
<dbReference type="EMBL" id="JBICCN010000254">
    <property type="protein sequence ID" value="KAL3083381.1"/>
    <property type="molecule type" value="Genomic_DNA"/>
</dbReference>
<evidence type="ECO:0000313" key="11">
    <source>
        <dbReference type="Proteomes" id="UP001620645"/>
    </source>
</evidence>
<dbReference type="AlphaFoldDB" id="A0ABD2J0V4"/>
<dbReference type="Gene3D" id="1.25.40.20">
    <property type="entry name" value="Ankyrin repeat-containing domain"/>
    <property type="match status" value="1"/>
</dbReference>
<evidence type="ECO:0000256" key="3">
    <source>
        <dbReference type="ARBA" id="ARBA00022824"/>
    </source>
</evidence>
<feature type="domain" description="Ankyrin repeat" evidence="9">
    <location>
        <begin position="144"/>
        <end position="221"/>
    </location>
</feature>
<dbReference type="PANTHER" id="PTHR12447:SF25">
    <property type="entry name" value="ANKYRIN REPEAT DOMAIN-CONTAINING PROTEIN 13C"/>
    <property type="match status" value="1"/>
</dbReference>
<dbReference type="Proteomes" id="UP001620645">
    <property type="component" value="Unassembled WGS sequence"/>
</dbReference>
<reference evidence="10 11" key="1">
    <citation type="submission" date="2024-10" db="EMBL/GenBank/DDBJ databases">
        <authorList>
            <person name="Kim D."/>
        </authorList>
    </citation>
    <scope>NUCLEOTIDE SEQUENCE [LARGE SCALE GENOMIC DNA]</scope>
    <source>
        <strain evidence="10">Taebaek</strain>
    </source>
</reference>
<comment type="function">
    <text evidence="7">Acts as a molecular chaperone for G protein-coupled receptors, regulating their biogenesis and exit from the ER.</text>
</comment>
<dbReference type="InterPro" id="IPR002110">
    <property type="entry name" value="Ankyrin_rpt"/>
</dbReference>
<dbReference type="PROSITE" id="PS50088">
    <property type="entry name" value="ANK_REPEAT"/>
    <property type="match status" value="1"/>
</dbReference>
<organism evidence="10 11">
    <name type="scientific">Heterodera schachtii</name>
    <name type="common">Sugarbeet cyst nematode worm</name>
    <name type="synonym">Tylenchus schachtii</name>
    <dbReference type="NCBI Taxonomy" id="97005"/>
    <lineage>
        <taxon>Eukaryota</taxon>
        <taxon>Metazoa</taxon>
        <taxon>Ecdysozoa</taxon>
        <taxon>Nematoda</taxon>
        <taxon>Chromadorea</taxon>
        <taxon>Rhabditida</taxon>
        <taxon>Tylenchina</taxon>
        <taxon>Tylenchomorpha</taxon>
        <taxon>Tylenchoidea</taxon>
        <taxon>Heteroderidae</taxon>
        <taxon>Heteroderinae</taxon>
        <taxon>Heterodera</taxon>
    </lineage>
</organism>
<keyword evidence="3" id="KW-0256">Endoplasmic reticulum</keyword>
<evidence type="ECO:0000256" key="8">
    <source>
        <dbReference type="PROSITE-ProRule" id="PRU00023"/>
    </source>
</evidence>
<evidence type="ECO:0000256" key="1">
    <source>
        <dbReference type="ARBA" id="ARBA00004586"/>
    </source>
</evidence>
<dbReference type="PROSITE" id="PS50297">
    <property type="entry name" value="ANK_REP_REGION"/>
    <property type="match status" value="1"/>
</dbReference>
<comment type="caution">
    <text evidence="10">The sequence shown here is derived from an EMBL/GenBank/DDBJ whole genome shotgun (WGS) entry which is preliminary data.</text>
</comment>
<keyword evidence="4 8" id="KW-0040">ANK repeat</keyword>
<name>A0ABD2J0V4_HETSC</name>
<gene>
    <name evidence="10" type="ORF">niasHS_011183</name>
</gene>
<feature type="repeat" description="ANK" evidence="8">
    <location>
        <begin position="30"/>
        <end position="58"/>
    </location>
</feature>
<evidence type="ECO:0000256" key="5">
    <source>
        <dbReference type="ARBA" id="ARBA00023136"/>
    </source>
</evidence>
<dbReference type="PANTHER" id="PTHR12447">
    <property type="entry name" value="ANKYRIN REPEAT DOMAIN-CONTAINING PROTEIN 13"/>
    <property type="match status" value="1"/>
</dbReference>
<dbReference type="Pfam" id="PF12796">
    <property type="entry name" value="Ank_2"/>
    <property type="match status" value="1"/>
</dbReference>
<dbReference type="InterPro" id="IPR036770">
    <property type="entry name" value="Ankyrin_rpt-contain_sf"/>
</dbReference>